<feature type="compositionally biased region" description="Polar residues" evidence="1">
    <location>
        <begin position="477"/>
        <end position="487"/>
    </location>
</feature>
<dbReference type="InParanoid" id="A0A2R5G141"/>
<organism evidence="4 5">
    <name type="scientific">Hondaea fermentalgiana</name>
    <dbReference type="NCBI Taxonomy" id="2315210"/>
    <lineage>
        <taxon>Eukaryota</taxon>
        <taxon>Sar</taxon>
        <taxon>Stramenopiles</taxon>
        <taxon>Bigyra</taxon>
        <taxon>Labyrinthulomycetes</taxon>
        <taxon>Thraustochytrida</taxon>
        <taxon>Thraustochytriidae</taxon>
        <taxon>Hondaea</taxon>
    </lineage>
</organism>
<dbReference type="PANTHER" id="PTHR12459:SF6">
    <property type="entry name" value="GB|AAD46013.1"/>
    <property type="match status" value="1"/>
</dbReference>
<feature type="compositionally biased region" description="Basic and acidic residues" evidence="1">
    <location>
        <begin position="466"/>
        <end position="475"/>
    </location>
</feature>
<comment type="caution">
    <text evidence="4">The sequence shown here is derived from an EMBL/GenBank/DDBJ whole genome shotgun (WGS) entry which is preliminary data.</text>
</comment>
<dbReference type="EMBL" id="BEYU01000008">
    <property type="protein sequence ID" value="GBG24712.1"/>
    <property type="molecule type" value="Genomic_DNA"/>
</dbReference>
<dbReference type="OrthoDB" id="291792at2759"/>
<keyword evidence="2" id="KW-0472">Membrane</keyword>
<proteinExistence type="predicted"/>
<evidence type="ECO:0000313" key="4">
    <source>
        <dbReference type="EMBL" id="GBG24712.1"/>
    </source>
</evidence>
<feature type="region of interest" description="Disordered" evidence="1">
    <location>
        <begin position="440"/>
        <end position="487"/>
    </location>
</feature>
<dbReference type="AlphaFoldDB" id="A0A2R5G141"/>
<accession>A0A2R5G141</accession>
<feature type="transmembrane region" description="Helical" evidence="2">
    <location>
        <begin position="339"/>
        <end position="355"/>
    </location>
</feature>
<dbReference type="InterPro" id="IPR026749">
    <property type="entry name" value="Tmem135"/>
</dbReference>
<feature type="compositionally biased region" description="Acidic residues" evidence="1">
    <location>
        <begin position="448"/>
        <end position="458"/>
    </location>
</feature>
<feature type="transmembrane region" description="Helical" evidence="2">
    <location>
        <begin position="307"/>
        <end position="327"/>
    </location>
</feature>
<reference evidence="4 5" key="1">
    <citation type="submission" date="2017-12" db="EMBL/GenBank/DDBJ databases">
        <title>Sequencing, de novo assembly and annotation of complete genome of a new Thraustochytrid species, strain FCC1311.</title>
        <authorList>
            <person name="Sedici K."/>
            <person name="Godart F."/>
            <person name="Aiese Cigliano R."/>
            <person name="Sanseverino W."/>
            <person name="Barakat M."/>
            <person name="Ortet P."/>
            <person name="Marechal E."/>
            <person name="Cagnac O."/>
            <person name="Amato A."/>
        </authorList>
    </citation>
    <scope>NUCLEOTIDE SEQUENCE [LARGE SCALE GENOMIC DNA]</scope>
</reference>
<dbReference type="PANTHER" id="PTHR12459">
    <property type="entry name" value="TRANSMEMBRANE PROTEIN 135-RELATED"/>
    <property type="match status" value="1"/>
</dbReference>
<feature type="transmembrane region" description="Helical" evidence="2">
    <location>
        <begin position="269"/>
        <end position="286"/>
    </location>
</feature>
<keyword evidence="5" id="KW-1185">Reference proteome</keyword>
<dbReference type="InterPro" id="IPR031926">
    <property type="entry name" value="TMEM135_N"/>
</dbReference>
<feature type="domain" description="Transmembrane protein 135 N-terminal" evidence="3">
    <location>
        <begin position="270"/>
        <end position="378"/>
    </location>
</feature>
<gene>
    <name evidence="4" type="ORF">FCC1311_009302</name>
</gene>
<sequence length="487" mass="54831">MEALQVCLIDSKALKTGLTNFLLAYNLRAGVAFLLKFVRTLLRRPKDALSFEKLLGEGNLAFRVEAVRMGLFLGGFTGLYRAVAHGLAVYATKSIRKQWHSAFAGWIAGLSLYFMDRSWHRTLALYMSARMAQLAYNFAKARGYWHFWGSDWAYGDSLLFIISSAQVMYAYVMRPETLPPSYYKFIVRQGPIAETMLQAVRDNCRDKPINLPAVMDYISTNGGEEAIKATKAYLSTDMPKLVPSRALHPYTSSKLLHTFNAFKGTARQIFPVYLTLALIPSVVLRFKNFVREPTGVVARSVKSAIRSTAFLAVFCSGYQGIICLQRSLLEARGMKDHKLWYYFAGIISSLSILIERKSRRSELALYAFPRAADSLYMILYDHRLAFRVPQGEVLLFCCAMSAVMWSYENDETYLSPLVVKLLDRFLPRHGLRRSAVRSEGSESLGSADDADFDGEDTDGTSSVMSSRHDMPRDRSVLSLNGSYTMAP</sequence>
<evidence type="ECO:0000256" key="1">
    <source>
        <dbReference type="SAM" id="MobiDB-lite"/>
    </source>
</evidence>
<dbReference type="Pfam" id="PF15982">
    <property type="entry name" value="TMEM135_C_rich"/>
    <property type="match status" value="1"/>
</dbReference>
<evidence type="ECO:0000256" key="2">
    <source>
        <dbReference type="SAM" id="Phobius"/>
    </source>
</evidence>
<name>A0A2R5G141_9STRA</name>
<protein>
    <submittedName>
        <fullName evidence="4">Transmembrane protein 135</fullName>
    </submittedName>
</protein>
<evidence type="ECO:0000313" key="5">
    <source>
        <dbReference type="Proteomes" id="UP000241890"/>
    </source>
</evidence>
<keyword evidence="2" id="KW-1133">Transmembrane helix</keyword>
<keyword evidence="2 4" id="KW-0812">Transmembrane</keyword>
<evidence type="ECO:0000259" key="3">
    <source>
        <dbReference type="Pfam" id="PF15982"/>
    </source>
</evidence>
<dbReference type="Proteomes" id="UP000241890">
    <property type="component" value="Unassembled WGS sequence"/>
</dbReference>